<evidence type="ECO:0000313" key="7">
    <source>
        <dbReference type="EMBL" id="KAJ8463000.1"/>
    </source>
</evidence>
<dbReference type="Proteomes" id="UP001215151">
    <property type="component" value="Unassembled WGS sequence"/>
</dbReference>
<sequence length="286" mass="32234">MASSVSATSRARPPFVFSTAEGRILVRRVLQKKLPYTPHDYQLEGVCKLLDGTDLVAVLPTGAGKTGFYMMYMLLLLELSQKPTLCDPPYIPLTKDPCLIMVYPTNGLEEEQAKTFESAGIRSLVINRETLATARGKKTSLWVIARTDISILLLSPEQLASPGFESLLRHPAFYSRICGLGLDELHLLDSWGLGFRQSYRQMGYVRARLPAWARFLGGTATMLVGDPQDRVFNMLGLRQGNFYLLRHSNIRWNAFYGLMIGYWYLLHTLYDTNMVNSVIVATVLRD</sequence>
<evidence type="ECO:0000256" key="3">
    <source>
        <dbReference type="ARBA" id="ARBA00023235"/>
    </source>
</evidence>
<evidence type="ECO:0000256" key="1">
    <source>
        <dbReference type="ARBA" id="ARBA00005446"/>
    </source>
</evidence>
<dbReference type="GO" id="GO:0043138">
    <property type="term" value="F:3'-5' DNA helicase activity"/>
    <property type="evidence" value="ECO:0007669"/>
    <property type="project" value="UniProtKB-EC"/>
</dbReference>
<dbReference type="PANTHER" id="PTHR13710:SF105">
    <property type="entry name" value="ATP-DEPENDENT DNA HELICASE Q1"/>
    <property type="match status" value="1"/>
</dbReference>
<keyword evidence="8" id="KW-1185">Reference proteome</keyword>
<dbReference type="InterPro" id="IPR014001">
    <property type="entry name" value="Helicase_ATP-bd"/>
</dbReference>
<keyword evidence="2" id="KW-0238">DNA-binding</keyword>
<dbReference type="GO" id="GO:0000724">
    <property type="term" value="P:double-strand break repair via homologous recombination"/>
    <property type="evidence" value="ECO:0007669"/>
    <property type="project" value="TreeGrafter"/>
</dbReference>
<dbReference type="GO" id="GO:0009378">
    <property type="term" value="F:four-way junction helicase activity"/>
    <property type="evidence" value="ECO:0007669"/>
    <property type="project" value="TreeGrafter"/>
</dbReference>
<dbReference type="EMBL" id="JAPEVG010000424">
    <property type="protein sequence ID" value="KAJ8463000.1"/>
    <property type="molecule type" value="Genomic_DNA"/>
</dbReference>
<dbReference type="GO" id="GO:0005694">
    <property type="term" value="C:chromosome"/>
    <property type="evidence" value="ECO:0007669"/>
    <property type="project" value="TreeGrafter"/>
</dbReference>
<evidence type="ECO:0000256" key="4">
    <source>
        <dbReference type="ARBA" id="ARBA00034617"/>
    </source>
</evidence>
<dbReference type="AlphaFoldDB" id="A0AAD7TJU3"/>
<comment type="caution">
    <text evidence="7">The sequence shown here is derived from an EMBL/GenBank/DDBJ whole genome shotgun (WGS) entry which is preliminary data.</text>
</comment>
<dbReference type="Gene3D" id="3.40.50.300">
    <property type="entry name" value="P-loop containing nucleotide triphosphate hydrolases"/>
    <property type="match status" value="1"/>
</dbReference>
<feature type="domain" description="Helicase ATP-binding" evidence="6">
    <location>
        <begin position="46"/>
        <end position="240"/>
    </location>
</feature>
<dbReference type="InterPro" id="IPR011545">
    <property type="entry name" value="DEAD/DEAH_box_helicase_dom"/>
</dbReference>
<accession>A0AAD7TJU3</accession>
<dbReference type="GO" id="GO:0003677">
    <property type="term" value="F:DNA binding"/>
    <property type="evidence" value="ECO:0007669"/>
    <property type="project" value="UniProtKB-KW"/>
</dbReference>
<gene>
    <name evidence="7" type="ORF">ONZ51_g10537</name>
</gene>
<protein>
    <recommendedName>
        <fullName evidence="5">DNA 3'-5' helicase</fullName>
        <ecNumber evidence="5">5.6.2.4</ecNumber>
    </recommendedName>
</protein>
<dbReference type="PROSITE" id="PS51192">
    <property type="entry name" value="HELICASE_ATP_BIND_1"/>
    <property type="match status" value="1"/>
</dbReference>
<dbReference type="InterPro" id="IPR027417">
    <property type="entry name" value="P-loop_NTPase"/>
</dbReference>
<organism evidence="7 8">
    <name type="scientific">Trametes cubensis</name>
    <dbReference type="NCBI Taxonomy" id="1111947"/>
    <lineage>
        <taxon>Eukaryota</taxon>
        <taxon>Fungi</taxon>
        <taxon>Dikarya</taxon>
        <taxon>Basidiomycota</taxon>
        <taxon>Agaricomycotina</taxon>
        <taxon>Agaricomycetes</taxon>
        <taxon>Polyporales</taxon>
        <taxon>Polyporaceae</taxon>
        <taxon>Trametes</taxon>
    </lineage>
</organism>
<proteinExistence type="inferred from homology"/>
<evidence type="ECO:0000259" key="6">
    <source>
        <dbReference type="PROSITE" id="PS51192"/>
    </source>
</evidence>
<keyword evidence="3" id="KW-0413">Isomerase</keyword>
<evidence type="ECO:0000313" key="8">
    <source>
        <dbReference type="Proteomes" id="UP001215151"/>
    </source>
</evidence>
<dbReference type="SMART" id="SM00487">
    <property type="entry name" value="DEXDc"/>
    <property type="match status" value="1"/>
</dbReference>
<name>A0AAD7TJU3_9APHY</name>
<dbReference type="SUPFAM" id="SSF52540">
    <property type="entry name" value="P-loop containing nucleoside triphosphate hydrolases"/>
    <property type="match status" value="1"/>
</dbReference>
<comment type="similarity">
    <text evidence="1">Belongs to the helicase family. RecQ subfamily.</text>
</comment>
<dbReference type="GO" id="GO:0005737">
    <property type="term" value="C:cytoplasm"/>
    <property type="evidence" value="ECO:0007669"/>
    <property type="project" value="TreeGrafter"/>
</dbReference>
<reference evidence="7" key="1">
    <citation type="submission" date="2022-11" db="EMBL/GenBank/DDBJ databases">
        <title>Genome Sequence of Cubamyces cubensis.</title>
        <authorList>
            <person name="Buettner E."/>
        </authorList>
    </citation>
    <scope>NUCLEOTIDE SEQUENCE</scope>
    <source>
        <strain evidence="7">MPL-01</strain>
    </source>
</reference>
<evidence type="ECO:0000256" key="2">
    <source>
        <dbReference type="ARBA" id="ARBA00023125"/>
    </source>
</evidence>
<comment type="catalytic activity">
    <reaction evidence="4">
        <text>Couples ATP hydrolysis with the unwinding of duplex DNA by translocating in the 3'-5' direction.</text>
        <dbReference type="EC" id="5.6.2.4"/>
    </reaction>
</comment>
<evidence type="ECO:0000256" key="5">
    <source>
        <dbReference type="ARBA" id="ARBA00034808"/>
    </source>
</evidence>
<dbReference type="GO" id="GO:0005524">
    <property type="term" value="F:ATP binding"/>
    <property type="evidence" value="ECO:0007669"/>
    <property type="project" value="InterPro"/>
</dbReference>
<dbReference type="PANTHER" id="PTHR13710">
    <property type="entry name" value="DNA HELICASE RECQ FAMILY MEMBER"/>
    <property type="match status" value="1"/>
</dbReference>
<dbReference type="EC" id="5.6.2.4" evidence="5"/>
<dbReference type="Pfam" id="PF00270">
    <property type="entry name" value="DEAD"/>
    <property type="match status" value="1"/>
</dbReference>